<organism evidence="1 2">
    <name type="scientific">Holotrichia oblita</name>
    <name type="common">Chafer beetle</name>
    <dbReference type="NCBI Taxonomy" id="644536"/>
    <lineage>
        <taxon>Eukaryota</taxon>
        <taxon>Metazoa</taxon>
        <taxon>Ecdysozoa</taxon>
        <taxon>Arthropoda</taxon>
        <taxon>Hexapoda</taxon>
        <taxon>Insecta</taxon>
        <taxon>Pterygota</taxon>
        <taxon>Neoptera</taxon>
        <taxon>Endopterygota</taxon>
        <taxon>Coleoptera</taxon>
        <taxon>Polyphaga</taxon>
        <taxon>Scarabaeiformia</taxon>
        <taxon>Scarabaeidae</taxon>
        <taxon>Melolonthinae</taxon>
        <taxon>Holotrichia</taxon>
    </lineage>
</organism>
<evidence type="ECO:0000313" key="1">
    <source>
        <dbReference type="EMBL" id="KAI4460689.1"/>
    </source>
</evidence>
<sequence>MGKRQHQKDKLYLTYTEWTTLYGGKVSGERPTEEENAFKRLPFDHCCVSLQPWEHPYCDLDGNIFDLQALIPFLKKFKTNPVTGKPLDMKSLIKLNFHRNAEKEIHCPVLFKNLTKHSHIAAIATTGNVYSMEAIEQLNIKNKNWKDLINDAPFERKDVIVLQDPNSLAKFNITTFHHVKNNLRVETEEELADKSDPTARLKSINPETKYTLEELNRDYKEPTIEINKKKSTEKADKFNAAHYSTGTVAASFTSTVMETQLIHEPAIIHEDLVRYERVKKKGYVRLITNFGPLNLELYCDVVPKTCENFIKHAANGYYNGTKFHRSIRNFMIQGGDPTNTGRGGKSIWGKKFEDEFKQNLSHTGRGVLSMANSGPNTNNSQFFITYRSCKHLDNKHTIFGKVVGGMETLSEMEKIEVDNKDRPIEDIILIRAQVFVDPFEEADEQLNKERQEELVKQKEEEMAKRAKMKAQKSLTVYKSGIGKYINPNINKSNKNNPDDNEPENKKKKVSAYNFNFSIYIKGYYYSYQPFVNEQYLYAPDFLIALGAVIFFIAFIGCCGLVTENSCMSLTFTTFLVLIFFFEMALGLAGYIMKEEANDYLREKLPNTMVKYQTNADVHLAWDTLQSTVTFMTFFHCCGAKNGKDWEKAGLKVPNSCHNYSFNSTKMYEVGCMESFSGFIRKHSNYIEVAGVSLSMFQLIAFCSRTLDKEISDTDDTRTVLSEQKQNSACRATSTTFEFGVDTNMGKRQHQKDKLYLTYTEWTTLYGGKVSGERPTEEENAFKRLPFDHCCVSLQPWEHPYCDLDGNIFDLQALIPFLKKFKTNPVTGKPLDMKSLIKLNFHRNAEKEIHCPVLFKNLTKHSHIAAIATTGNVYSMEAIEQLNIKNKNWKDLINDAPFERKDVIVLQDPNSLAKFNITTFHHVKNNLRVETEEELADKSDPTARLKSINPETKYTLEELNRDYKEPTIEINKKKSTEKADKFNAAHYSTGTVAASFTSTVMETQLIHEPAIIHEDLVRYERVKKKIQGGDPTNTGRGGKSIWGKKFEDEFKQNLSHTGRGVLSMANSGPNTNSSQFFITYRSCKHLDNKHTIFGKVVGGMETLSEMEKIEVDNKDRPIEDIILIRAQVFVDPFEEADEQLNKERQEELVKQKEEEMAKRAKMKAQKSLTVYKSGIGKYINPNINKSNKNNPDDNEPENKKKKVSAYNFNFSIYIKGYYYSYQPFVNEQYLYAPDFLIALGAVIFFIAFIGCCGLVTENSCMSLTFTTFLVLIFFFEMALGLAGYIMKEEANDYLREKLPNTMFHCCGAKNGKDWEKAGLKVPNSCHNYSFNSTKMYEVGCMESFSGFIRKHSNYIEVAGVSLSMFQLQCCGLKDSTDWKRAVVLPVPDSCYNHTENGAKLYEIGCIESLDISIKKYSNYIVIAVMILMIIQIIGIVILSVGVSVKAYYTGYETFLDDQYFSAPNLLIAIGVIIFFIAFFGCCGAIKDNYCMMITFSTLLILVFILQLAAGIAGYALKNQTVQFLSTKLLQSMDHYNTTNGSQITKLWDTIQPEFKCCGVSNATDWVDHLHTANGSVPTSCCWHIYGSIGSTNCTVESENLYPSGCLNAFGNFIKSHALTIGGVGIGFAVVQLLGVVFACHLSSQFKMNYDNM</sequence>
<keyword evidence="2" id="KW-1185">Reference proteome</keyword>
<dbReference type="Proteomes" id="UP001056778">
    <property type="component" value="Chromosome 5"/>
</dbReference>
<gene>
    <name evidence="1" type="ORF">MML48_5g00004511</name>
</gene>
<name>A0ACB9T1U7_HOLOL</name>
<protein>
    <submittedName>
        <fullName evidence="1">Peptidyl-prolyl cis-trans isomerase-related</fullName>
    </submittedName>
</protein>
<reference evidence="1" key="1">
    <citation type="submission" date="2022-04" db="EMBL/GenBank/DDBJ databases">
        <title>Chromosome-scale genome assembly of Holotrichia oblita Faldermann.</title>
        <authorList>
            <person name="Rongchong L."/>
        </authorList>
    </citation>
    <scope>NUCLEOTIDE SEQUENCE</scope>
    <source>
        <strain evidence="1">81SQS9</strain>
    </source>
</reference>
<comment type="caution">
    <text evidence="1">The sequence shown here is derived from an EMBL/GenBank/DDBJ whole genome shotgun (WGS) entry which is preliminary data.</text>
</comment>
<evidence type="ECO:0000313" key="2">
    <source>
        <dbReference type="Proteomes" id="UP001056778"/>
    </source>
</evidence>
<proteinExistence type="predicted"/>
<keyword evidence="1" id="KW-0413">Isomerase</keyword>
<accession>A0ACB9T1U7</accession>
<dbReference type="EMBL" id="CM043019">
    <property type="protein sequence ID" value="KAI4460689.1"/>
    <property type="molecule type" value="Genomic_DNA"/>
</dbReference>